<evidence type="ECO:0000256" key="1">
    <source>
        <dbReference type="SAM" id="MobiDB-lite"/>
    </source>
</evidence>
<comment type="caution">
    <text evidence="2">The sequence shown here is derived from an EMBL/GenBank/DDBJ whole genome shotgun (WGS) entry which is preliminary data.</text>
</comment>
<dbReference type="AlphaFoldDB" id="A0AAN9KUK5"/>
<name>A0AAN9KUK5_CANGL</name>
<dbReference type="EMBL" id="JAYMYQ010000006">
    <property type="protein sequence ID" value="KAK7322618.1"/>
    <property type="molecule type" value="Genomic_DNA"/>
</dbReference>
<feature type="compositionally biased region" description="Basic and acidic residues" evidence="1">
    <location>
        <begin position="78"/>
        <end position="90"/>
    </location>
</feature>
<proteinExistence type="predicted"/>
<evidence type="ECO:0000313" key="2">
    <source>
        <dbReference type="EMBL" id="KAK7322618.1"/>
    </source>
</evidence>
<reference evidence="2 3" key="1">
    <citation type="submission" date="2024-01" db="EMBL/GenBank/DDBJ databases">
        <title>The genomes of 5 underutilized Papilionoideae crops provide insights into root nodulation and disease resistanc.</title>
        <authorList>
            <person name="Jiang F."/>
        </authorList>
    </citation>
    <scope>NUCLEOTIDE SEQUENCE [LARGE SCALE GENOMIC DNA]</scope>
    <source>
        <strain evidence="2">LVBAO_FW01</strain>
        <tissue evidence="2">Leaves</tissue>
    </source>
</reference>
<protein>
    <submittedName>
        <fullName evidence="2">Uncharacterized protein</fullName>
    </submittedName>
</protein>
<gene>
    <name evidence="2" type="ORF">VNO77_26007</name>
</gene>
<dbReference type="Proteomes" id="UP001367508">
    <property type="component" value="Unassembled WGS sequence"/>
</dbReference>
<organism evidence="2 3">
    <name type="scientific">Canavalia gladiata</name>
    <name type="common">Sword bean</name>
    <name type="synonym">Dolichos gladiatus</name>
    <dbReference type="NCBI Taxonomy" id="3824"/>
    <lineage>
        <taxon>Eukaryota</taxon>
        <taxon>Viridiplantae</taxon>
        <taxon>Streptophyta</taxon>
        <taxon>Embryophyta</taxon>
        <taxon>Tracheophyta</taxon>
        <taxon>Spermatophyta</taxon>
        <taxon>Magnoliopsida</taxon>
        <taxon>eudicotyledons</taxon>
        <taxon>Gunneridae</taxon>
        <taxon>Pentapetalae</taxon>
        <taxon>rosids</taxon>
        <taxon>fabids</taxon>
        <taxon>Fabales</taxon>
        <taxon>Fabaceae</taxon>
        <taxon>Papilionoideae</taxon>
        <taxon>50 kb inversion clade</taxon>
        <taxon>NPAAA clade</taxon>
        <taxon>indigoferoid/millettioid clade</taxon>
        <taxon>Phaseoleae</taxon>
        <taxon>Canavalia</taxon>
    </lineage>
</organism>
<feature type="region of interest" description="Disordered" evidence="1">
    <location>
        <begin position="64"/>
        <end position="101"/>
    </location>
</feature>
<sequence>MVASGWDRSRTDLVPVTYTLGTTVQSKLRGNIVCMISLAWNIISESRLAKVLLNLEASSFGIHIDEPRRGPGRSSTHSQHDLVTRSRRMDQLQPHLLLRVS</sequence>
<evidence type="ECO:0000313" key="3">
    <source>
        <dbReference type="Proteomes" id="UP001367508"/>
    </source>
</evidence>
<keyword evidence="3" id="KW-1185">Reference proteome</keyword>
<accession>A0AAN9KUK5</accession>